<evidence type="ECO:0000256" key="5">
    <source>
        <dbReference type="ARBA" id="ARBA00022692"/>
    </source>
</evidence>
<keyword evidence="15" id="KW-0175">Coiled coil</keyword>
<accession>A0ABT0ZA20</accession>
<evidence type="ECO:0000256" key="2">
    <source>
        <dbReference type="ARBA" id="ARBA00005513"/>
    </source>
</evidence>
<keyword evidence="3 13" id="KW-0813">Transport</keyword>
<keyword evidence="4 13" id="KW-0138">CF(0)</keyword>
<keyword evidence="5 13" id="KW-0812">Transmembrane</keyword>
<gene>
    <name evidence="13" type="primary">atpF</name>
    <name evidence="16" type="ORF">NGF19_07340</name>
</gene>
<evidence type="ECO:0000256" key="1">
    <source>
        <dbReference type="ARBA" id="ARBA00004162"/>
    </source>
</evidence>
<keyword evidence="17" id="KW-1185">Reference proteome</keyword>
<sequence length="169" mass="18477">MGPLEPKVDQLIVAALCFAAVFFTFAKLLLPRINKALEARRDAIDGTRDESEAIHAEARQIHAAYQAELSEARHEAARVRQAAVDEGHLLIQEVRAEGQRQRDELVASATAQLEADRIVAEAALREDVLRLAIDLAGRILGEPITDERRAQEIADAFFAEVDAAASTNA</sequence>
<dbReference type="RefSeq" id="WP_252423149.1">
    <property type="nucleotide sequence ID" value="NZ_JAMWMR010000004.1"/>
</dbReference>
<feature type="transmembrane region" description="Helical" evidence="13">
    <location>
        <begin position="12"/>
        <end position="30"/>
    </location>
</feature>
<evidence type="ECO:0000313" key="17">
    <source>
        <dbReference type="Proteomes" id="UP001523219"/>
    </source>
</evidence>
<evidence type="ECO:0000256" key="8">
    <source>
        <dbReference type="ARBA" id="ARBA00023065"/>
    </source>
</evidence>
<dbReference type="HAMAP" id="MF_01398">
    <property type="entry name" value="ATP_synth_b_bprime"/>
    <property type="match status" value="1"/>
</dbReference>
<dbReference type="InterPro" id="IPR002146">
    <property type="entry name" value="ATP_synth_b/b'su_bac/chlpt"/>
</dbReference>
<dbReference type="Proteomes" id="UP001523219">
    <property type="component" value="Unassembled WGS sequence"/>
</dbReference>
<keyword evidence="6 13" id="KW-0375">Hydrogen ion transport</keyword>
<dbReference type="Pfam" id="PF00430">
    <property type="entry name" value="ATP-synt_B"/>
    <property type="match status" value="1"/>
</dbReference>
<dbReference type="CDD" id="cd06503">
    <property type="entry name" value="ATP-synt_Fo_b"/>
    <property type="match status" value="1"/>
</dbReference>
<evidence type="ECO:0000256" key="15">
    <source>
        <dbReference type="SAM" id="Coils"/>
    </source>
</evidence>
<keyword evidence="13" id="KW-1003">Cell membrane</keyword>
<dbReference type="EMBL" id="JAMWMR010000004">
    <property type="protein sequence ID" value="MCN9240609.1"/>
    <property type="molecule type" value="Genomic_DNA"/>
</dbReference>
<comment type="function">
    <text evidence="13">Component of the F(0) channel, it forms part of the peripheral stalk, linking F(1) to F(0).</text>
</comment>
<dbReference type="SUPFAM" id="SSF81573">
    <property type="entry name" value="F1F0 ATP synthase subunit B, membrane domain"/>
    <property type="match status" value="1"/>
</dbReference>
<evidence type="ECO:0000256" key="14">
    <source>
        <dbReference type="RuleBase" id="RU003848"/>
    </source>
</evidence>
<organism evidence="16 17">
    <name type="scientific">Streptomyces macrolidinus</name>
    <dbReference type="NCBI Taxonomy" id="2952607"/>
    <lineage>
        <taxon>Bacteria</taxon>
        <taxon>Bacillati</taxon>
        <taxon>Actinomycetota</taxon>
        <taxon>Actinomycetes</taxon>
        <taxon>Kitasatosporales</taxon>
        <taxon>Streptomycetaceae</taxon>
        <taxon>Streptomyces</taxon>
    </lineage>
</organism>
<evidence type="ECO:0000256" key="10">
    <source>
        <dbReference type="ARBA" id="ARBA00023310"/>
    </source>
</evidence>
<dbReference type="InterPro" id="IPR050059">
    <property type="entry name" value="ATP_synthase_B_chain"/>
</dbReference>
<comment type="function">
    <text evidence="11 13">F(1)F(0) ATP synthase produces ATP from ADP in the presence of a proton or sodium gradient. F-type ATPases consist of two structural domains, F(1) containing the extramembraneous catalytic core and F(0) containing the membrane proton channel, linked together by a central stalk and a peripheral stalk. During catalysis, ATP synthesis in the catalytic domain of F(1) is coupled via a rotary mechanism of the central stalk subunits to proton translocation.</text>
</comment>
<evidence type="ECO:0000256" key="13">
    <source>
        <dbReference type="HAMAP-Rule" id="MF_01398"/>
    </source>
</evidence>
<evidence type="ECO:0000256" key="12">
    <source>
        <dbReference type="ARBA" id="ARBA00025830"/>
    </source>
</evidence>
<evidence type="ECO:0000256" key="11">
    <source>
        <dbReference type="ARBA" id="ARBA00025198"/>
    </source>
</evidence>
<feature type="coiled-coil region" evidence="15">
    <location>
        <begin position="55"/>
        <end position="82"/>
    </location>
</feature>
<evidence type="ECO:0000256" key="4">
    <source>
        <dbReference type="ARBA" id="ARBA00022547"/>
    </source>
</evidence>
<dbReference type="InterPro" id="IPR028987">
    <property type="entry name" value="ATP_synth_B-like_membr_sf"/>
</dbReference>
<keyword evidence="8 13" id="KW-0406">Ion transport</keyword>
<comment type="subunit">
    <text evidence="12 13">F-type ATPases have 2 components, F(1) - the catalytic core - and F(0) - the membrane proton channel. F(1) has five subunits: alpha(3), beta(3), gamma(1), delta(1), epsilon(1). F(0) has three main subunits: a(1), b(2) and c(10-14). The alpha and beta chains form an alternating ring which encloses part of the gamma chain. F(1) is attached to F(0) by a central stalk formed by the gamma and epsilon chains, while a peripheral stalk is formed by the delta and b chains.</text>
</comment>
<evidence type="ECO:0000313" key="16">
    <source>
        <dbReference type="EMBL" id="MCN9240609.1"/>
    </source>
</evidence>
<dbReference type="PANTHER" id="PTHR33445:SF1">
    <property type="entry name" value="ATP SYNTHASE SUBUNIT B"/>
    <property type="match status" value="1"/>
</dbReference>
<keyword evidence="7 13" id="KW-1133">Transmembrane helix</keyword>
<evidence type="ECO:0000256" key="9">
    <source>
        <dbReference type="ARBA" id="ARBA00023136"/>
    </source>
</evidence>
<comment type="similarity">
    <text evidence="2 13 14">Belongs to the ATPase B chain family.</text>
</comment>
<keyword evidence="9 13" id="KW-0472">Membrane</keyword>
<reference evidence="16 17" key="1">
    <citation type="submission" date="2022-05" db="EMBL/GenBank/DDBJ databases">
        <title>Streptomyces sp. nov. RY43-2 isolated from soil of a peat swamp forest.</title>
        <authorList>
            <person name="Kanchanasin P."/>
            <person name="Tanasupawat S."/>
            <person name="Phongsopitanun W."/>
        </authorList>
    </citation>
    <scope>NUCLEOTIDE SEQUENCE [LARGE SCALE GENOMIC DNA]</scope>
    <source>
        <strain evidence="16 17">RY43-2</strain>
    </source>
</reference>
<evidence type="ECO:0000256" key="7">
    <source>
        <dbReference type="ARBA" id="ARBA00022989"/>
    </source>
</evidence>
<protein>
    <recommendedName>
        <fullName evidence="13">ATP synthase subunit b</fullName>
    </recommendedName>
    <alternativeName>
        <fullName evidence="13">ATP synthase F(0) sector subunit b</fullName>
    </alternativeName>
    <alternativeName>
        <fullName evidence="13">ATPase subunit I</fullName>
    </alternativeName>
    <alternativeName>
        <fullName evidence="13">F-type ATPase subunit b</fullName>
        <shortName evidence="13">F-ATPase subunit b</shortName>
    </alternativeName>
</protein>
<evidence type="ECO:0000256" key="6">
    <source>
        <dbReference type="ARBA" id="ARBA00022781"/>
    </source>
</evidence>
<keyword evidence="10 13" id="KW-0066">ATP synthesis</keyword>
<evidence type="ECO:0000256" key="3">
    <source>
        <dbReference type="ARBA" id="ARBA00022448"/>
    </source>
</evidence>
<proteinExistence type="inferred from homology"/>
<name>A0ABT0ZA20_9ACTN</name>
<comment type="caution">
    <text evidence="16">The sequence shown here is derived from an EMBL/GenBank/DDBJ whole genome shotgun (WGS) entry which is preliminary data.</text>
</comment>
<comment type="subcellular location">
    <subcellularLocation>
        <location evidence="1 13">Cell membrane</location>
        <topology evidence="1 13">Single-pass membrane protein</topology>
    </subcellularLocation>
</comment>
<dbReference type="PANTHER" id="PTHR33445">
    <property type="entry name" value="ATP SYNTHASE SUBUNIT B', CHLOROPLASTIC"/>
    <property type="match status" value="1"/>
</dbReference>